<dbReference type="InterPro" id="IPR007627">
    <property type="entry name" value="RNA_pol_sigma70_r2"/>
</dbReference>
<evidence type="ECO:0000313" key="6">
    <source>
        <dbReference type="Proteomes" id="UP001249076"/>
    </source>
</evidence>
<gene>
    <name evidence="4" type="ORF">J2W88_000400</name>
    <name evidence="5" type="ORF">J2W93_000401</name>
</gene>
<dbReference type="AlphaFoldDB" id="A0AAJ2BMW2"/>
<evidence type="ECO:0000313" key="4">
    <source>
        <dbReference type="EMBL" id="MDR6765142.1"/>
    </source>
</evidence>
<dbReference type="NCBIfam" id="TIGR02957">
    <property type="entry name" value="SigX4"/>
    <property type="match status" value="1"/>
</dbReference>
<dbReference type="InterPro" id="IPR013325">
    <property type="entry name" value="RNA_pol_sigma_r2"/>
</dbReference>
<reference evidence="4 6" key="1">
    <citation type="submission" date="2023-07" db="EMBL/GenBank/DDBJ databases">
        <title>Sorghum-associated microbial communities from plants grown in Nebraska, USA.</title>
        <authorList>
            <person name="Schachtman D."/>
        </authorList>
    </citation>
    <scope>NUCLEOTIDE SEQUENCE</scope>
    <source>
        <strain evidence="5 6">BE105</strain>
        <strain evidence="4">BE69</strain>
    </source>
</reference>
<dbReference type="Pfam" id="PF04542">
    <property type="entry name" value="Sigma70_r2"/>
    <property type="match status" value="1"/>
</dbReference>
<keyword evidence="6" id="KW-1185">Reference proteome</keyword>
<dbReference type="GO" id="GO:0016987">
    <property type="term" value="F:sigma factor activity"/>
    <property type="evidence" value="ECO:0007669"/>
    <property type="project" value="InterPro"/>
</dbReference>
<accession>A0AAJ2BMW2</accession>
<dbReference type="InterPro" id="IPR013249">
    <property type="entry name" value="RNA_pol_sigma70_r4_t2"/>
</dbReference>
<dbReference type="Proteomes" id="UP001249076">
    <property type="component" value="Unassembled WGS sequence"/>
</dbReference>
<evidence type="ECO:0000259" key="3">
    <source>
        <dbReference type="Pfam" id="PF08281"/>
    </source>
</evidence>
<evidence type="ECO:0000313" key="5">
    <source>
        <dbReference type="EMBL" id="MDR6835580.1"/>
    </source>
</evidence>
<dbReference type="NCBIfam" id="NF007214">
    <property type="entry name" value="PRK09636.1"/>
    <property type="match status" value="1"/>
</dbReference>
<dbReference type="GO" id="GO:0003677">
    <property type="term" value="F:DNA binding"/>
    <property type="evidence" value="ECO:0007669"/>
    <property type="project" value="InterPro"/>
</dbReference>
<dbReference type="InterPro" id="IPR052704">
    <property type="entry name" value="ECF_Sigma-70_Domain"/>
</dbReference>
<evidence type="ECO:0000256" key="1">
    <source>
        <dbReference type="ARBA" id="ARBA00011344"/>
    </source>
</evidence>
<name>A0AAJ2BMW2_ACIDE</name>
<dbReference type="Gene3D" id="1.10.1740.10">
    <property type="match status" value="1"/>
</dbReference>
<comment type="caution">
    <text evidence="4">The sequence shown here is derived from an EMBL/GenBank/DDBJ whole genome shotgun (WGS) entry which is preliminary data.</text>
</comment>
<proteinExistence type="predicted"/>
<dbReference type="NCBIfam" id="TIGR02937">
    <property type="entry name" value="sigma70-ECF"/>
    <property type="match status" value="1"/>
</dbReference>
<evidence type="ECO:0000313" key="7">
    <source>
        <dbReference type="Proteomes" id="UP001253458"/>
    </source>
</evidence>
<evidence type="ECO:0000259" key="2">
    <source>
        <dbReference type="Pfam" id="PF04542"/>
    </source>
</evidence>
<dbReference type="EMBL" id="JAVDTS010000001">
    <property type="protein sequence ID" value="MDR6835580.1"/>
    <property type="molecule type" value="Genomic_DNA"/>
</dbReference>
<dbReference type="InterPro" id="IPR032710">
    <property type="entry name" value="NTF2-like_dom_sf"/>
</dbReference>
<dbReference type="SUPFAM" id="SSF54427">
    <property type="entry name" value="NTF2-like"/>
    <property type="match status" value="1"/>
</dbReference>
<dbReference type="Proteomes" id="UP001253458">
    <property type="component" value="Unassembled WGS sequence"/>
</dbReference>
<dbReference type="Pfam" id="PF08281">
    <property type="entry name" value="Sigma70_r4_2"/>
    <property type="match status" value="1"/>
</dbReference>
<dbReference type="InterPro" id="IPR014284">
    <property type="entry name" value="RNA_pol_sigma-70_dom"/>
</dbReference>
<dbReference type="InterPro" id="IPR036388">
    <property type="entry name" value="WH-like_DNA-bd_sf"/>
</dbReference>
<dbReference type="PANTHER" id="PTHR30173">
    <property type="entry name" value="SIGMA 19 FACTOR"/>
    <property type="match status" value="1"/>
</dbReference>
<protein>
    <submittedName>
        <fullName evidence="4">RNA polymerase sigma-70 factor (ECF subfamily)</fullName>
    </submittedName>
</protein>
<feature type="domain" description="RNA polymerase sigma-70 region 2" evidence="2">
    <location>
        <begin position="18"/>
        <end position="80"/>
    </location>
</feature>
<sequence length="301" mass="33613">MTPSSPPRPAPSTVDPFTTLRPRLFGIAYRMLGVRADAEDVLQDAWLRWSRTDASTLQSAEAWLVTIVTRLSIDRLRALKAEREAYVGWWLPEPLVELDAHTPESAAELAGELSVAFLYVLERLGPEERAAFLLRQVFDYDYPEIAAQLGKTEASCRQMVHRASERVQQARTRFEVPQAVHHQLLQRFMKAAQSGDRHAIEALLSEDAQLIGDGGGVVPSFPKPLVGPFRITNLYWALFRRLGAQVVYRMALINGEPGLLRYVDGRIESAQAFVTDGERIVAIYAVRNPDKLAGIPATLPL</sequence>
<organism evidence="4 7">
    <name type="scientific">Acidovorax delafieldii</name>
    <name type="common">Pseudomonas delafieldii</name>
    <dbReference type="NCBI Taxonomy" id="47920"/>
    <lineage>
        <taxon>Bacteria</taxon>
        <taxon>Pseudomonadati</taxon>
        <taxon>Pseudomonadota</taxon>
        <taxon>Betaproteobacteria</taxon>
        <taxon>Burkholderiales</taxon>
        <taxon>Comamonadaceae</taxon>
        <taxon>Acidovorax</taxon>
    </lineage>
</organism>
<dbReference type="InterPro" id="IPR013324">
    <property type="entry name" value="RNA_pol_sigma_r3/r4-like"/>
</dbReference>
<dbReference type="RefSeq" id="WP_209816675.1">
    <property type="nucleotide sequence ID" value="NZ_JAVDTL010000001.1"/>
</dbReference>
<dbReference type="EMBL" id="JAVDTL010000001">
    <property type="protein sequence ID" value="MDR6765142.1"/>
    <property type="molecule type" value="Genomic_DNA"/>
</dbReference>
<dbReference type="PANTHER" id="PTHR30173:SF36">
    <property type="entry name" value="ECF RNA POLYMERASE SIGMA FACTOR SIGJ"/>
    <property type="match status" value="1"/>
</dbReference>
<dbReference type="GO" id="GO:0006352">
    <property type="term" value="P:DNA-templated transcription initiation"/>
    <property type="evidence" value="ECO:0007669"/>
    <property type="project" value="InterPro"/>
</dbReference>
<dbReference type="SUPFAM" id="SSF88946">
    <property type="entry name" value="Sigma2 domain of RNA polymerase sigma factors"/>
    <property type="match status" value="1"/>
</dbReference>
<feature type="domain" description="RNA polymerase sigma factor 70 region 4 type 2" evidence="3">
    <location>
        <begin position="116"/>
        <end position="165"/>
    </location>
</feature>
<dbReference type="InterPro" id="IPR014303">
    <property type="entry name" value="RNA_pol_sigma-70_ECF"/>
</dbReference>
<comment type="subunit">
    <text evidence="1">Interacts transiently with the RNA polymerase catalytic core formed by RpoA, RpoB, RpoC and RpoZ (2 alpha, 1 beta, 1 beta' and 1 omega subunit) to form the RNA polymerase holoenzyme that can initiate transcription.</text>
</comment>
<dbReference type="Gene3D" id="1.10.10.10">
    <property type="entry name" value="Winged helix-like DNA-binding domain superfamily/Winged helix DNA-binding domain"/>
    <property type="match status" value="1"/>
</dbReference>
<dbReference type="SUPFAM" id="SSF88659">
    <property type="entry name" value="Sigma3 and sigma4 domains of RNA polymerase sigma factors"/>
    <property type="match status" value="1"/>
</dbReference>